<dbReference type="Proteomes" id="UP000065807">
    <property type="component" value="Chromosome"/>
</dbReference>
<evidence type="ECO:0000313" key="3">
    <source>
        <dbReference type="Proteomes" id="UP000065807"/>
    </source>
</evidence>
<evidence type="ECO:0000313" key="2">
    <source>
        <dbReference type="EMBL" id="BAS29205.1"/>
    </source>
</evidence>
<dbReference type="AlphaFoldDB" id="A0A0K2SQ07"/>
<evidence type="ECO:0008006" key="4">
    <source>
        <dbReference type="Google" id="ProtNLM"/>
    </source>
</evidence>
<evidence type="ECO:0000256" key="1">
    <source>
        <dbReference type="SAM" id="MobiDB-lite"/>
    </source>
</evidence>
<reference evidence="3" key="1">
    <citation type="submission" date="2015-07" db="EMBL/GenBank/DDBJ databases">
        <title>Complete genome sequence and phylogenetic analysis of Limnochorda pilosa.</title>
        <authorList>
            <person name="Watanabe M."/>
            <person name="Kojima H."/>
            <person name="Fukui M."/>
        </authorList>
    </citation>
    <scope>NUCLEOTIDE SEQUENCE [LARGE SCALE GENOMIC DNA]</scope>
    <source>
        <strain evidence="3">HC45</strain>
    </source>
</reference>
<accession>A0A0K2SQ07</accession>
<proteinExistence type="predicted"/>
<dbReference type="STRING" id="1555112.LIP_3393"/>
<dbReference type="Pfam" id="PF13267">
    <property type="entry name" value="DUF4058"/>
    <property type="match status" value="1"/>
</dbReference>
<protein>
    <recommendedName>
        <fullName evidence="4">DUF4058 domain-containing protein</fullName>
    </recommendedName>
</protein>
<gene>
    <name evidence="2" type="ORF">LIP_3393</name>
</gene>
<keyword evidence="3" id="KW-1185">Reference proteome</keyword>
<reference evidence="3" key="2">
    <citation type="journal article" date="2016" name="Int. J. Syst. Evol. Microbiol.">
        <title>Complete genome sequence and cell structure of Limnochorda pilosa, a Gram-negative spore-former within the phylum Firmicutes.</title>
        <authorList>
            <person name="Watanabe M."/>
            <person name="Kojima H."/>
            <person name="Fukui M."/>
        </authorList>
    </citation>
    <scope>NUCLEOTIDE SEQUENCE [LARGE SCALE GENOMIC DNA]</scope>
    <source>
        <strain evidence="3">HC45</strain>
    </source>
</reference>
<name>A0A0K2SQ07_LIMPI</name>
<sequence>MGAPGVRLDPRLETSGLWPDFHARFLVALADHLTPLLRPRYLTLVEERVYVAWEEAPSVAYRPDASVTRPHPPASAGQAHATSVPTAEPIPALLPFPEEVRERYLRVQTASGELVTVVELLSPNNKRPNHEGRAAYLRKREDLLAARVNLVEMDLLVNGERMPLVSPWPPGDRFVLVARGTAPGRGELYPIPLPDPLPVIRFPLRSPDADLPLDLQAILADVWVRGDYALKLDQLARGSP</sequence>
<organism evidence="2 3">
    <name type="scientific">Limnochorda pilosa</name>
    <dbReference type="NCBI Taxonomy" id="1555112"/>
    <lineage>
        <taxon>Bacteria</taxon>
        <taxon>Bacillati</taxon>
        <taxon>Bacillota</taxon>
        <taxon>Limnochordia</taxon>
        <taxon>Limnochordales</taxon>
        <taxon>Limnochordaceae</taxon>
        <taxon>Limnochorda</taxon>
    </lineage>
</organism>
<dbReference type="RefSeq" id="WP_068140664.1">
    <property type="nucleotide sequence ID" value="NZ_AP014924.1"/>
</dbReference>
<dbReference type="InterPro" id="IPR025132">
    <property type="entry name" value="DUF4058"/>
</dbReference>
<dbReference type="KEGG" id="lpil:LIP_3393"/>
<dbReference type="EMBL" id="AP014924">
    <property type="protein sequence ID" value="BAS29205.1"/>
    <property type="molecule type" value="Genomic_DNA"/>
</dbReference>
<feature type="region of interest" description="Disordered" evidence="1">
    <location>
        <begin position="63"/>
        <end position="84"/>
    </location>
</feature>
<dbReference type="OrthoDB" id="148372at2"/>